<dbReference type="SUPFAM" id="SSF56954">
    <property type="entry name" value="Outer membrane efflux proteins (OEP)"/>
    <property type="match status" value="1"/>
</dbReference>
<dbReference type="EMBL" id="LOCQ01000052">
    <property type="protein sequence ID" value="OBV39696.1"/>
    <property type="molecule type" value="Genomic_DNA"/>
</dbReference>
<dbReference type="Gene3D" id="2.20.200.10">
    <property type="entry name" value="Outer membrane efflux proteins (OEP)"/>
    <property type="match status" value="1"/>
</dbReference>
<keyword evidence="2" id="KW-0812">Transmembrane</keyword>
<keyword evidence="4" id="KW-1185">Reference proteome</keyword>
<gene>
    <name evidence="3" type="ORF">ASR47_101187</name>
</gene>
<comment type="caution">
    <text evidence="3">The sequence shown here is derived from an EMBL/GenBank/DDBJ whole genome shotgun (WGS) entry which is preliminary data.</text>
</comment>
<dbReference type="GO" id="GO:0015562">
    <property type="term" value="F:efflux transmembrane transporter activity"/>
    <property type="evidence" value="ECO:0007669"/>
    <property type="project" value="InterPro"/>
</dbReference>
<evidence type="ECO:0000256" key="2">
    <source>
        <dbReference type="RuleBase" id="RU362097"/>
    </source>
</evidence>
<comment type="subcellular location">
    <subcellularLocation>
        <location evidence="2">Cell membrane</location>
        <topology evidence="2">Lipid-anchor</topology>
    </subcellularLocation>
</comment>
<evidence type="ECO:0000256" key="1">
    <source>
        <dbReference type="ARBA" id="ARBA00007613"/>
    </source>
</evidence>
<dbReference type="GO" id="GO:0005886">
    <property type="term" value="C:plasma membrane"/>
    <property type="evidence" value="ECO:0007669"/>
    <property type="project" value="UniProtKB-SubCell"/>
</dbReference>
<dbReference type="InterPro" id="IPR003423">
    <property type="entry name" value="OMP_efflux"/>
</dbReference>
<dbReference type="Pfam" id="PF02321">
    <property type="entry name" value="OEP"/>
    <property type="match status" value="2"/>
</dbReference>
<dbReference type="AlphaFoldDB" id="A0A1A7C196"/>
<name>A0A1A7C196_9BURK</name>
<evidence type="ECO:0000313" key="3">
    <source>
        <dbReference type="EMBL" id="OBV39696.1"/>
    </source>
</evidence>
<organism evidence="3 4">
    <name type="scientific">Janthinobacterium psychrotolerans</name>
    <dbReference type="NCBI Taxonomy" id="1747903"/>
    <lineage>
        <taxon>Bacteria</taxon>
        <taxon>Pseudomonadati</taxon>
        <taxon>Pseudomonadota</taxon>
        <taxon>Betaproteobacteria</taxon>
        <taxon>Burkholderiales</taxon>
        <taxon>Oxalobacteraceae</taxon>
        <taxon>Janthinobacterium</taxon>
    </lineage>
</organism>
<dbReference type="PATRIC" id="fig|1747903.4.peg.3302"/>
<dbReference type="PANTHER" id="PTHR30203">
    <property type="entry name" value="OUTER MEMBRANE CATION EFFLUX PROTEIN"/>
    <property type="match status" value="1"/>
</dbReference>
<keyword evidence="2" id="KW-1134">Transmembrane beta strand</keyword>
<keyword evidence="2 3" id="KW-0449">Lipoprotein</keyword>
<dbReference type="Gene3D" id="1.20.1600.10">
    <property type="entry name" value="Outer membrane efflux proteins (OEP)"/>
    <property type="match status" value="1"/>
</dbReference>
<accession>A0A1A7C196</accession>
<keyword evidence="2" id="KW-0564">Palmitate</keyword>
<reference evidence="3 4" key="1">
    <citation type="submission" date="2016-04" db="EMBL/GenBank/DDBJ databases">
        <title>Draft genome sequence of Janthinobacterium psychrotolerans sp. nov., isolated from freshwater sediments in Denmark.</title>
        <authorList>
            <person name="Gong X."/>
            <person name="Skrivergaard S."/>
            <person name="Korsgaard B.S."/>
            <person name="Schreiber L."/>
            <person name="Marshall I.P."/>
            <person name="Finster K."/>
            <person name="Schramm A."/>
        </authorList>
    </citation>
    <scope>NUCLEOTIDE SEQUENCE [LARGE SCALE GENOMIC DNA]</scope>
    <source>
        <strain evidence="3 4">S3-2</strain>
    </source>
</reference>
<comment type="similarity">
    <text evidence="1 2">Belongs to the outer membrane factor (OMF) (TC 1.B.17) family.</text>
</comment>
<keyword evidence="2" id="KW-0472">Membrane</keyword>
<dbReference type="PANTHER" id="PTHR30203:SF29">
    <property type="entry name" value="PROTEIN CYAE"/>
    <property type="match status" value="1"/>
</dbReference>
<dbReference type="InterPro" id="IPR010131">
    <property type="entry name" value="MdtP/NodT-like"/>
</dbReference>
<proteinExistence type="inferred from homology"/>
<sequence length="465" mass="49661">MAVACGIGGCSMAPAYERPVVALPATLAQPLGTAPELPPDGQLPALNGQERSFIGGLSPGQDLAPLLRRALAHNADYRLAALQVEQARAQYRIERAARLPSIGVQAQANRQHFDNAAMQERYGQNIYSAGVGVNSHELDFFGRLKSLSGAASERLLASDAGREAARGALLAEVLRTWALYGFAAQAHAQWQAIDADTAALLAFATRQAQVGLISPDQLQLQRLRAEQANLAARQAGDQVRAVRRALRLLAGEQAPEAAAMALAAGQPLPGIAELPSQLLLQRPDIRQAEADLRAANADIGAARAAFFPMIRLSTSIGSASSALDGLFKAGSGMWSFAPELLLPVFDAGRNQANLDLAITRKQAGVIAYEKTIEAAFREVGDALDTHATALLGEQRLREQHRLAGVRIERATRRTAQGLAARQDLLAERIDAGQLALDYQQARRDLMVSRIALFQAFYGVALPTAL</sequence>
<dbReference type="NCBIfam" id="TIGR01845">
    <property type="entry name" value="outer_NodT"/>
    <property type="match status" value="1"/>
</dbReference>
<protein>
    <submittedName>
        <fullName evidence="3">Efflux transporter, outer membrane factor (OMF) lipoprotein, NodT family</fullName>
    </submittedName>
</protein>
<dbReference type="Proteomes" id="UP000092713">
    <property type="component" value="Unassembled WGS sequence"/>
</dbReference>
<evidence type="ECO:0000313" key="4">
    <source>
        <dbReference type="Proteomes" id="UP000092713"/>
    </source>
</evidence>
<dbReference type="STRING" id="1747903.ASR47_101187"/>